<sequence length="162" mass="15917">MSANVAALPVKPTNAPWLEEPGGIVVSVRLTPKGGKDAIEGVEALANGKPVLKARVRAVPEAGKANAALARLLAAACGVAPGAVVLTGGGTGRVKTLRIDGEPAELAHRLALACRPAARKPSVRKAAAGQGAAGKASPMRGTNGAEPSAAAEVRAAGLGTES</sequence>
<dbReference type="NCBIfam" id="TIGR00251">
    <property type="entry name" value="DUF167 family protein"/>
    <property type="match status" value="1"/>
</dbReference>
<dbReference type="InterPro" id="IPR003746">
    <property type="entry name" value="DUF167"/>
</dbReference>
<name>A0AAU7JDJ3_9HYPH</name>
<evidence type="ECO:0000256" key="3">
    <source>
        <dbReference type="SAM" id="MobiDB-lite"/>
    </source>
</evidence>
<proteinExistence type="inferred from homology"/>
<dbReference type="InterPro" id="IPR036591">
    <property type="entry name" value="YggU-like_sf"/>
</dbReference>
<dbReference type="HAMAP" id="MF_00634">
    <property type="entry name" value="UPF0235"/>
    <property type="match status" value="1"/>
</dbReference>
<dbReference type="Gene3D" id="3.30.1200.10">
    <property type="entry name" value="YggU-like"/>
    <property type="match status" value="1"/>
</dbReference>
<dbReference type="RefSeq" id="WP_406855303.1">
    <property type="nucleotide sequence ID" value="NZ_CP157484.1"/>
</dbReference>
<comment type="similarity">
    <text evidence="1 2">Belongs to the UPF0235 family.</text>
</comment>
<evidence type="ECO:0000256" key="1">
    <source>
        <dbReference type="ARBA" id="ARBA00010364"/>
    </source>
</evidence>
<evidence type="ECO:0000256" key="2">
    <source>
        <dbReference type="HAMAP-Rule" id="MF_00634"/>
    </source>
</evidence>
<protein>
    <recommendedName>
        <fullName evidence="2">UPF0235 protein ABEG18_22635</fullName>
    </recommendedName>
</protein>
<feature type="compositionally biased region" description="Low complexity" evidence="3">
    <location>
        <begin position="145"/>
        <end position="156"/>
    </location>
</feature>
<organism evidence="4">
    <name type="scientific">Alsobacter sp. KACC 23698</name>
    <dbReference type="NCBI Taxonomy" id="3149229"/>
    <lineage>
        <taxon>Bacteria</taxon>
        <taxon>Pseudomonadati</taxon>
        <taxon>Pseudomonadota</taxon>
        <taxon>Alphaproteobacteria</taxon>
        <taxon>Hyphomicrobiales</taxon>
        <taxon>Alsobacteraceae</taxon>
        <taxon>Alsobacter</taxon>
    </lineage>
</organism>
<evidence type="ECO:0000313" key="4">
    <source>
        <dbReference type="EMBL" id="XBO38467.1"/>
    </source>
</evidence>
<dbReference type="NCBIfam" id="NF002348">
    <property type="entry name" value="PRK01310.1"/>
    <property type="match status" value="1"/>
</dbReference>
<feature type="compositionally biased region" description="Low complexity" evidence="3">
    <location>
        <begin position="125"/>
        <end position="136"/>
    </location>
</feature>
<dbReference type="SMART" id="SM01152">
    <property type="entry name" value="DUF167"/>
    <property type="match status" value="1"/>
</dbReference>
<dbReference type="EMBL" id="CP157484">
    <property type="protein sequence ID" value="XBO38467.1"/>
    <property type="molecule type" value="Genomic_DNA"/>
</dbReference>
<feature type="region of interest" description="Disordered" evidence="3">
    <location>
        <begin position="121"/>
        <end position="162"/>
    </location>
</feature>
<dbReference type="Pfam" id="PF02594">
    <property type="entry name" value="DUF167"/>
    <property type="match status" value="1"/>
</dbReference>
<dbReference type="SUPFAM" id="SSF69786">
    <property type="entry name" value="YggU-like"/>
    <property type="match status" value="1"/>
</dbReference>
<reference evidence="4" key="1">
    <citation type="submission" date="2024-05" db="EMBL/GenBank/DDBJ databases">
        <authorList>
            <person name="Kim S."/>
            <person name="Heo J."/>
            <person name="Choi H."/>
            <person name="Choi Y."/>
            <person name="Kwon S.-W."/>
            <person name="Kim Y."/>
        </authorList>
    </citation>
    <scope>NUCLEOTIDE SEQUENCE</scope>
    <source>
        <strain evidence="4">KACC 23698</strain>
    </source>
</reference>
<dbReference type="AlphaFoldDB" id="A0AAU7JDJ3"/>
<gene>
    <name evidence="4" type="ORF">ABEG18_22635</name>
</gene>
<accession>A0AAU7JDJ3</accession>